<feature type="domain" description="C3H1-type" evidence="6">
    <location>
        <begin position="110"/>
        <end position="139"/>
    </location>
</feature>
<dbReference type="EMBL" id="BPQB01000002">
    <property type="protein sequence ID" value="GJE85609.1"/>
    <property type="molecule type" value="Genomic_DNA"/>
</dbReference>
<keyword evidence="8" id="KW-1185">Reference proteome</keyword>
<dbReference type="Proteomes" id="UP000703269">
    <property type="component" value="Unassembled WGS sequence"/>
</dbReference>
<evidence type="ECO:0000259" key="6">
    <source>
        <dbReference type="PROSITE" id="PS50103"/>
    </source>
</evidence>
<keyword evidence="1 4" id="KW-0479">Metal-binding</keyword>
<feature type="region of interest" description="Disordered" evidence="5">
    <location>
        <begin position="353"/>
        <end position="427"/>
    </location>
</feature>
<evidence type="ECO:0000313" key="7">
    <source>
        <dbReference type="EMBL" id="GJE85609.1"/>
    </source>
</evidence>
<keyword evidence="2 4" id="KW-0863">Zinc-finger</keyword>
<feature type="zinc finger region" description="C3H1-type" evidence="4">
    <location>
        <begin position="110"/>
        <end position="139"/>
    </location>
</feature>
<evidence type="ECO:0000256" key="1">
    <source>
        <dbReference type="ARBA" id="ARBA00022723"/>
    </source>
</evidence>
<feature type="compositionally biased region" description="Basic and acidic residues" evidence="5">
    <location>
        <begin position="410"/>
        <end position="426"/>
    </location>
</feature>
<dbReference type="PROSITE" id="PS50103">
    <property type="entry name" value="ZF_C3H1"/>
    <property type="match status" value="2"/>
</dbReference>
<evidence type="ECO:0000256" key="5">
    <source>
        <dbReference type="SAM" id="MobiDB-lite"/>
    </source>
</evidence>
<keyword evidence="3 4" id="KW-0862">Zinc</keyword>
<dbReference type="InterPro" id="IPR036855">
    <property type="entry name" value="Znf_CCCH_sf"/>
</dbReference>
<dbReference type="SMART" id="SM00356">
    <property type="entry name" value="ZnF_C3H1"/>
    <property type="match status" value="4"/>
</dbReference>
<evidence type="ECO:0000256" key="3">
    <source>
        <dbReference type="ARBA" id="ARBA00022833"/>
    </source>
</evidence>
<dbReference type="Gene3D" id="6.10.250.3220">
    <property type="match status" value="1"/>
</dbReference>
<name>A0A9P3G0S3_9APHY</name>
<dbReference type="Gene3D" id="4.10.1000.10">
    <property type="entry name" value="Zinc finger, CCCH-type"/>
    <property type="match status" value="2"/>
</dbReference>
<sequence length="449" mass="49207">MSGRYKRKLCRNYALGHCPQGDQCKYLHSNNIPMQPTYPMAPAMMRPSGLNPNFSFPAIATGMPFTWPSMSPPLPSPESTGFNWGFAPFSPPAPTASSGHSQPPQFRPLSWRTTLCRHFAKNQGWCPLGDECGYIHDLSLAAHVTHDIRFPDGSRPSDSRAGSKHSHCWAYVQGLCRVRDCPYLHPVAITLFVPHTPCLAWPNCTRGALCAYKHPEPLIPRVPETQMSPPAPVQPPQPPSPVQVIPSGTVHFYGTTYFPMQRGMQPPTTLPPPLPSPPQYYYSPAGRSVASGYSPYSPESLPFHSPYYEAVSSLPPPAAAVPRAYMGPELDDIHRITGLPKSTLAPIAEPARAHEADGGAEAKAPPAEDFPYQPPPPGTQRGHARRVSVAMKSKEEGDAGDAAALPARSTRRESWMHHRQRDEPAHKSWPYAPDAFAGFAPQQSLQLML</sequence>
<accession>A0A9P3G0S3</accession>
<gene>
    <name evidence="7" type="ORF">PsYK624_016880</name>
</gene>
<dbReference type="InterPro" id="IPR000571">
    <property type="entry name" value="Znf_CCCH"/>
</dbReference>
<dbReference type="AlphaFoldDB" id="A0A9P3G0S3"/>
<dbReference type="Pfam" id="PF14608">
    <property type="entry name" value="zf-CCCH_2"/>
    <property type="match status" value="2"/>
</dbReference>
<comment type="caution">
    <text evidence="7">The sequence shown here is derived from an EMBL/GenBank/DDBJ whole genome shotgun (WGS) entry which is preliminary data.</text>
</comment>
<organism evidence="7 8">
    <name type="scientific">Phanerochaete sordida</name>
    <dbReference type="NCBI Taxonomy" id="48140"/>
    <lineage>
        <taxon>Eukaryota</taxon>
        <taxon>Fungi</taxon>
        <taxon>Dikarya</taxon>
        <taxon>Basidiomycota</taxon>
        <taxon>Agaricomycotina</taxon>
        <taxon>Agaricomycetes</taxon>
        <taxon>Polyporales</taxon>
        <taxon>Phanerochaetaceae</taxon>
        <taxon>Phanerochaete</taxon>
    </lineage>
</organism>
<proteinExistence type="predicted"/>
<protein>
    <submittedName>
        <fullName evidence="7">Zinc finger protein</fullName>
    </submittedName>
</protein>
<evidence type="ECO:0000313" key="8">
    <source>
        <dbReference type="Proteomes" id="UP000703269"/>
    </source>
</evidence>
<dbReference type="SUPFAM" id="SSF90229">
    <property type="entry name" value="CCCH zinc finger"/>
    <property type="match status" value="2"/>
</dbReference>
<evidence type="ECO:0000256" key="2">
    <source>
        <dbReference type="ARBA" id="ARBA00022771"/>
    </source>
</evidence>
<evidence type="ECO:0000256" key="4">
    <source>
        <dbReference type="PROSITE-ProRule" id="PRU00723"/>
    </source>
</evidence>
<reference evidence="7 8" key="1">
    <citation type="submission" date="2021-08" db="EMBL/GenBank/DDBJ databases">
        <title>Draft Genome Sequence of Phanerochaete sordida strain YK-624.</title>
        <authorList>
            <person name="Mori T."/>
            <person name="Dohra H."/>
            <person name="Suzuki T."/>
            <person name="Kawagishi H."/>
            <person name="Hirai H."/>
        </authorList>
    </citation>
    <scope>NUCLEOTIDE SEQUENCE [LARGE SCALE GENOMIC DNA]</scope>
    <source>
        <strain evidence="7 8">YK-624</strain>
    </source>
</reference>
<feature type="zinc finger region" description="C3H1-type" evidence="4">
    <location>
        <begin position="4"/>
        <end position="31"/>
    </location>
</feature>
<feature type="domain" description="C3H1-type" evidence="6">
    <location>
        <begin position="4"/>
        <end position="31"/>
    </location>
</feature>
<dbReference type="Pfam" id="PF00642">
    <property type="entry name" value="zf-CCCH"/>
    <property type="match status" value="2"/>
</dbReference>
<dbReference type="GO" id="GO:0008270">
    <property type="term" value="F:zinc ion binding"/>
    <property type="evidence" value="ECO:0007669"/>
    <property type="project" value="UniProtKB-KW"/>
</dbReference>
<dbReference type="OrthoDB" id="410307at2759"/>